<dbReference type="SUPFAM" id="SSF51395">
    <property type="entry name" value="FMN-linked oxidoreductases"/>
    <property type="match status" value="1"/>
</dbReference>
<dbReference type="Proteomes" id="UP000051934">
    <property type="component" value="Unassembled WGS sequence"/>
</dbReference>
<keyword evidence="8 11" id="KW-0414">Isoprene biosynthesis</keyword>
<feature type="binding site" evidence="11">
    <location>
        <position position="65"/>
    </location>
    <ligand>
        <name>FMN</name>
        <dbReference type="ChEBI" id="CHEBI:58210"/>
    </ligand>
</feature>
<dbReference type="EMBL" id="LIBB01000001">
    <property type="protein sequence ID" value="KRO73433.1"/>
    <property type="molecule type" value="Genomic_DNA"/>
</dbReference>
<feature type="binding site" evidence="11">
    <location>
        <position position="221"/>
    </location>
    <ligand>
        <name>FMN</name>
        <dbReference type="ChEBI" id="CHEBI:58210"/>
    </ligand>
</feature>
<evidence type="ECO:0000256" key="11">
    <source>
        <dbReference type="HAMAP-Rule" id="MF_00354"/>
    </source>
</evidence>
<comment type="function">
    <text evidence="11">Involved in the biosynthesis of isoprenoids. Catalyzes the 1,3-allylic rearrangement of the homoallylic substrate isopentenyl (IPP) to its allylic isomer, dimethylallyl diphosphate (DMAPP).</text>
</comment>
<feature type="binding site" evidence="11">
    <location>
        <begin position="96"/>
        <end position="98"/>
    </location>
    <ligand>
        <name>substrate</name>
    </ligand>
</feature>
<evidence type="ECO:0000259" key="12">
    <source>
        <dbReference type="Pfam" id="PF01070"/>
    </source>
</evidence>
<dbReference type="AlphaFoldDB" id="A0A0R2SF28"/>
<evidence type="ECO:0000256" key="8">
    <source>
        <dbReference type="ARBA" id="ARBA00023229"/>
    </source>
</evidence>
<feature type="binding site" evidence="11">
    <location>
        <position position="159"/>
    </location>
    <ligand>
        <name>substrate</name>
    </ligand>
</feature>
<dbReference type="EC" id="5.3.3.2" evidence="11"/>
<feature type="binding site" evidence="11">
    <location>
        <begin position="8"/>
        <end position="9"/>
    </location>
    <ligand>
        <name>substrate</name>
    </ligand>
</feature>
<dbReference type="GO" id="GO:0016491">
    <property type="term" value="F:oxidoreductase activity"/>
    <property type="evidence" value="ECO:0007669"/>
    <property type="project" value="InterPro"/>
</dbReference>
<evidence type="ECO:0000256" key="4">
    <source>
        <dbReference type="ARBA" id="ARBA00022643"/>
    </source>
</evidence>
<evidence type="ECO:0000256" key="1">
    <source>
        <dbReference type="ARBA" id="ARBA00001917"/>
    </source>
</evidence>
<evidence type="ECO:0000256" key="2">
    <source>
        <dbReference type="ARBA" id="ARBA00022490"/>
    </source>
</evidence>
<dbReference type="HAMAP" id="MF_00354">
    <property type="entry name" value="Idi_2"/>
    <property type="match status" value="1"/>
</dbReference>
<dbReference type="Pfam" id="PF01070">
    <property type="entry name" value="FMN_dh"/>
    <property type="match status" value="2"/>
</dbReference>
<dbReference type="GO" id="GO:0004452">
    <property type="term" value="F:isopentenyl-diphosphate delta-isomerase activity"/>
    <property type="evidence" value="ECO:0007669"/>
    <property type="project" value="UniProtKB-UniRule"/>
</dbReference>
<keyword evidence="3 11" id="KW-0285">Flavoprotein</keyword>
<evidence type="ECO:0000313" key="14">
    <source>
        <dbReference type="Proteomes" id="UP000051934"/>
    </source>
</evidence>
<comment type="subunit">
    <text evidence="10 11">Homooctamer. Dimer of tetramers.</text>
</comment>
<feature type="binding site" evidence="11">
    <location>
        <position position="96"/>
    </location>
    <ligand>
        <name>FMN</name>
        <dbReference type="ChEBI" id="CHEBI:58210"/>
    </ligand>
</feature>
<dbReference type="InterPro" id="IPR000262">
    <property type="entry name" value="FMN-dep_DH"/>
</dbReference>
<keyword evidence="9 11" id="KW-0413">Isomerase</keyword>
<organism evidence="13 14">
    <name type="scientific">OM182 bacterium BACL3 MAG-120507-bin80</name>
    <dbReference type="NCBI Taxonomy" id="1655577"/>
    <lineage>
        <taxon>Bacteria</taxon>
        <taxon>Pseudomonadati</taxon>
        <taxon>Pseudomonadota</taxon>
        <taxon>Gammaproteobacteria</taxon>
        <taxon>OMG group</taxon>
        <taxon>OM182 clade</taxon>
    </lineage>
</organism>
<comment type="similarity">
    <text evidence="11">Belongs to the IPP isomerase type 2 family.</text>
</comment>
<dbReference type="InterPro" id="IPR011179">
    <property type="entry name" value="IPdP_isomerase"/>
</dbReference>
<keyword evidence="5 11" id="KW-0479">Metal-binding</keyword>
<evidence type="ECO:0000256" key="3">
    <source>
        <dbReference type="ARBA" id="ARBA00022630"/>
    </source>
</evidence>
<feature type="binding site" evidence="11">
    <location>
        <position position="124"/>
    </location>
    <ligand>
        <name>FMN</name>
        <dbReference type="ChEBI" id="CHEBI:58210"/>
    </ligand>
</feature>
<feature type="binding site" evidence="11">
    <location>
        <begin position="287"/>
        <end position="288"/>
    </location>
    <ligand>
        <name>FMN</name>
        <dbReference type="ChEBI" id="CHEBI:58210"/>
    </ligand>
</feature>
<dbReference type="GO" id="GO:0070402">
    <property type="term" value="F:NADPH binding"/>
    <property type="evidence" value="ECO:0007669"/>
    <property type="project" value="UniProtKB-UniRule"/>
</dbReference>
<feature type="binding site" evidence="11">
    <location>
        <position position="191"/>
    </location>
    <ligand>
        <name>FMN</name>
        <dbReference type="ChEBI" id="CHEBI:58210"/>
    </ligand>
</feature>
<protein>
    <recommendedName>
        <fullName evidence="11">Isopentenyl-diphosphate delta-isomerase</fullName>
        <shortName evidence="11">IPP isomerase</shortName>
        <ecNumber evidence="11">5.3.3.2</ecNumber>
    </recommendedName>
    <alternativeName>
        <fullName evidence="11">Isopentenyl diphosphate:dimethylallyl diphosphate isomerase</fullName>
    </alternativeName>
    <alternativeName>
        <fullName evidence="11">Isopentenyl pyrophosphate isomerase</fullName>
    </alternativeName>
    <alternativeName>
        <fullName evidence="11">Type 2 isopentenyl diphosphate isomerase</fullName>
        <shortName evidence="11">IDI-2</shortName>
    </alternativeName>
</protein>
<feature type="domain" description="FMN-dependent dehydrogenase" evidence="12">
    <location>
        <begin position="18"/>
        <end position="106"/>
    </location>
</feature>
<comment type="caution">
    <text evidence="11">Lacks conserved residue(s) required for the propagation of feature annotation.</text>
</comment>
<proteinExistence type="inferred from homology"/>
<comment type="subcellular location">
    <subcellularLocation>
        <location evidence="11">Cytoplasm</location>
    </subcellularLocation>
</comment>
<comment type="caution">
    <text evidence="13">The sequence shown here is derived from an EMBL/GenBank/DDBJ whole genome shotgun (WGS) entry which is preliminary data.</text>
</comment>
<feature type="domain" description="FMN-dependent dehydrogenase" evidence="12">
    <location>
        <begin position="175"/>
        <end position="327"/>
    </location>
</feature>
<accession>A0A0R2SF28</accession>
<dbReference type="GO" id="GO:0008299">
    <property type="term" value="P:isoprenoid biosynthetic process"/>
    <property type="evidence" value="ECO:0007669"/>
    <property type="project" value="UniProtKB-UniRule"/>
</dbReference>
<feature type="binding site" evidence="11">
    <location>
        <position position="160"/>
    </location>
    <ligand>
        <name>Mg(2+)</name>
        <dbReference type="ChEBI" id="CHEBI:18420"/>
    </ligand>
</feature>
<keyword evidence="2 11" id="KW-0963">Cytoplasm</keyword>
<evidence type="ECO:0000313" key="13">
    <source>
        <dbReference type="EMBL" id="KRO73433.1"/>
    </source>
</evidence>
<keyword evidence="4 11" id="KW-0288">FMN</keyword>
<dbReference type="PANTHER" id="PTHR43665">
    <property type="entry name" value="ISOPENTENYL-DIPHOSPHATE DELTA-ISOMERASE"/>
    <property type="match status" value="1"/>
</dbReference>
<dbReference type="GO" id="GO:0010181">
    <property type="term" value="F:FMN binding"/>
    <property type="evidence" value="ECO:0007669"/>
    <property type="project" value="UniProtKB-UniRule"/>
</dbReference>
<evidence type="ECO:0000256" key="9">
    <source>
        <dbReference type="ARBA" id="ARBA00023235"/>
    </source>
</evidence>
<dbReference type="NCBIfam" id="TIGR02151">
    <property type="entry name" value="IPP_isom_2"/>
    <property type="match status" value="1"/>
</dbReference>
<feature type="binding site" evidence="11">
    <location>
        <begin position="266"/>
        <end position="268"/>
    </location>
    <ligand>
        <name>FMN</name>
        <dbReference type="ChEBI" id="CHEBI:58210"/>
    </ligand>
</feature>
<dbReference type="GO" id="GO:0005737">
    <property type="term" value="C:cytoplasm"/>
    <property type="evidence" value="ECO:0007669"/>
    <property type="project" value="UniProtKB-SubCell"/>
</dbReference>
<keyword evidence="6 11" id="KW-0460">Magnesium</keyword>
<dbReference type="PIRSF" id="PIRSF003314">
    <property type="entry name" value="IPP_isomerase"/>
    <property type="match status" value="1"/>
</dbReference>
<evidence type="ECO:0000256" key="10">
    <source>
        <dbReference type="ARBA" id="ARBA00025810"/>
    </source>
</evidence>
<dbReference type="CDD" id="cd02811">
    <property type="entry name" value="IDI-2_FMN"/>
    <property type="match status" value="1"/>
</dbReference>
<comment type="cofactor">
    <cofactor evidence="11">
        <name>NADPH</name>
        <dbReference type="ChEBI" id="CHEBI:57783"/>
    </cofactor>
</comment>
<keyword evidence="7 11" id="KW-0521">NADP</keyword>
<comment type="cofactor">
    <cofactor evidence="11">
        <name>Mg(2+)</name>
        <dbReference type="ChEBI" id="CHEBI:18420"/>
    </cofactor>
</comment>
<evidence type="ECO:0000256" key="5">
    <source>
        <dbReference type="ARBA" id="ARBA00022723"/>
    </source>
</evidence>
<name>A0A0R2SF28_9GAMM</name>
<evidence type="ECO:0000256" key="7">
    <source>
        <dbReference type="ARBA" id="ARBA00022857"/>
    </source>
</evidence>
<comment type="cofactor">
    <cofactor evidence="1 11">
        <name>FMN</name>
        <dbReference type="ChEBI" id="CHEBI:58210"/>
    </cofactor>
</comment>
<sequence length="333" mass="35604">MPEAIETRKLDHLVIAAKESVQRPALSTFDSVRFEPYALPDLNMDDISCSCDFLSHRLSLPLIISSMSGGIAQADRMNIHLAEAAEAKGVALSLGSMRIALEDHGQAKSFQLRRYAPNVPIIANLGAAQLRSKGGVDDALRCIELAEADALYIHLNPIQEAVQQGGDRDWRGIIDALAQLNAVSPSPILVKEVGHGIGPSTAKAIAELGIQWLDVAGSGGTSWAQIEHERINENESIFADWGIDTVTAITKISNLGLPLSLIASGGIRNGLQVAKCLRIGASLAGIAKPLLTPALSSTDDVIDTLKKFEEELRTTMFCTNSACLDDLVRAPLL</sequence>
<dbReference type="Gene3D" id="3.20.20.70">
    <property type="entry name" value="Aldolase class I"/>
    <property type="match status" value="1"/>
</dbReference>
<gene>
    <name evidence="11" type="primary">fni</name>
    <name evidence="13" type="ORF">ABR69_04190</name>
</gene>
<evidence type="ECO:0000256" key="6">
    <source>
        <dbReference type="ARBA" id="ARBA00022842"/>
    </source>
</evidence>
<dbReference type="GO" id="GO:0000287">
    <property type="term" value="F:magnesium ion binding"/>
    <property type="evidence" value="ECO:0007669"/>
    <property type="project" value="UniProtKB-UniRule"/>
</dbReference>
<comment type="catalytic activity">
    <reaction evidence="11">
        <text>isopentenyl diphosphate = dimethylallyl diphosphate</text>
        <dbReference type="Rhea" id="RHEA:23284"/>
        <dbReference type="ChEBI" id="CHEBI:57623"/>
        <dbReference type="ChEBI" id="CHEBI:128769"/>
        <dbReference type="EC" id="5.3.3.2"/>
    </reaction>
</comment>
<dbReference type="PANTHER" id="PTHR43665:SF1">
    <property type="entry name" value="ISOPENTENYL-DIPHOSPHATE DELTA-ISOMERASE"/>
    <property type="match status" value="1"/>
</dbReference>
<dbReference type="InterPro" id="IPR013785">
    <property type="entry name" value="Aldolase_TIM"/>
</dbReference>
<reference evidence="13 14" key="1">
    <citation type="submission" date="2015-10" db="EMBL/GenBank/DDBJ databases">
        <title>Metagenome-Assembled Genomes uncover a global brackish microbiome.</title>
        <authorList>
            <person name="Hugerth L.W."/>
            <person name="Larsson J."/>
            <person name="Alneberg J."/>
            <person name="Lindh M.V."/>
            <person name="Legrand C."/>
            <person name="Pinhassi J."/>
            <person name="Andersson A.F."/>
        </authorList>
    </citation>
    <scope>NUCLEOTIDE SEQUENCE [LARGE SCALE GENOMIC DNA]</scope>
    <source>
        <strain evidence="13">BACL4 MAG-120507-bin80</strain>
    </source>
</reference>